<dbReference type="InterPro" id="IPR042099">
    <property type="entry name" value="ANL_N_sf"/>
</dbReference>
<dbReference type="PROSITE" id="PS00455">
    <property type="entry name" value="AMP_BINDING"/>
    <property type="match status" value="1"/>
</dbReference>
<accession>A0A4Q5KWB7</accession>
<proteinExistence type="inferred from homology"/>
<dbReference type="InterPro" id="IPR010192">
    <property type="entry name" value="MenE"/>
</dbReference>
<dbReference type="SUPFAM" id="SSF56801">
    <property type="entry name" value="Acetyl-CoA synthetase-like"/>
    <property type="match status" value="1"/>
</dbReference>
<comment type="caution">
    <text evidence="8">The sequence shown here is derived from an EMBL/GenBank/DDBJ whole genome shotgun (WGS) entry which is preliminary data.</text>
</comment>
<evidence type="ECO:0000313" key="11">
    <source>
        <dbReference type="Proteomes" id="UP000294166"/>
    </source>
</evidence>
<name>A0A4Q5KWB7_9GAMM</name>
<dbReference type="EMBL" id="SEZN01000018">
    <property type="protein sequence ID" value="RYU64055.1"/>
    <property type="molecule type" value="Genomic_DNA"/>
</dbReference>
<dbReference type="InterPro" id="IPR000873">
    <property type="entry name" value="AMP-dep_synth/lig_dom"/>
</dbReference>
<dbReference type="Proteomes" id="UP000294063">
    <property type="component" value="Unassembled WGS sequence"/>
</dbReference>
<feature type="domain" description="AMP-binding enzyme C-terminal" evidence="7">
    <location>
        <begin position="376"/>
        <end position="438"/>
    </location>
</feature>
<dbReference type="Gene3D" id="3.40.50.12780">
    <property type="entry name" value="N-terminal domain of ligase-like"/>
    <property type="match status" value="1"/>
</dbReference>
<evidence type="ECO:0000259" key="6">
    <source>
        <dbReference type="Pfam" id="PF00501"/>
    </source>
</evidence>
<evidence type="ECO:0000256" key="5">
    <source>
        <dbReference type="ARBA" id="ARBA00022840"/>
    </source>
</evidence>
<dbReference type="PANTHER" id="PTHR43201:SF5">
    <property type="entry name" value="MEDIUM-CHAIN ACYL-COA LIGASE ACSF2, MITOCHONDRIAL"/>
    <property type="match status" value="1"/>
</dbReference>
<evidence type="ECO:0000259" key="7">
    <source>
        <dbReference type="Pfam" id="PF13193"/>
    </source>
</evidence>
<organism evidence="8 10">
    <name type="scientific">Aliivibrio finisterrensis</name>
    <dbReference type="NCBI Taxonomy" id="511998"/>
    <lineage>
        <taxon>Bacteria</taxon>
        <taxon>Pseudomonadati</taxon>
        <taxon>Pseudomonadota</taxon>
        <taxon>Gammaproteobacteria</taxon>
        <taxon>Vibrionales</taxon>
        <taxon>Vibrionaceae</taxon>
        <taxon>Aliivibrio</taxon>
    </lineage>
</organism>
<dbReference type="GO" id="GO:0009234">
    <property type="term" value="P:menaquinone biosynthetic process"/>
    <property type="evidence" value="ECO:0007669"/>
    <property type="project" value="UniProtKB-KW"/>
</dbReference>
<evidence type="ECO:0000256" key="2">
    <source>
        <dbReference type="ARBA" id="ARBA00022428"/>
    </source>
</evidence>
<keyword evidence="4" id="KW-0547">Nucleotide-binding</keyword>
<dbReference type="InterPro" id="IPR025110">
    <property type="entry name" value="AMP-bd_C"/>
</dbReference>
<keyword evidence="3 8" id="KW-0436">Ligase</keyword>
<dbReference type="GO" id="GO:0005524">
    <property type="term" value="F:ATP binding"/>
    <property type="evidence" value="ECO:0007669"/>
    <property type="project" value="UniProtKB-KW"/>
</dbReference>
<dbReference type="Gene3D" id="3.30.300.30">
    <property type="match status" value="1"/>
</dbReference>
<evidence type="ECO:0000256" key="4">
    <source>
        <dbReference type="ARBA" id="ARBA00022741"/>
    </source>
</evidence>
<protein>
    <submittedName>
        <fullName evidence="8">O-succinylbenzoate--CoA ligase</fullName>
        <ecNumber evidence="8">6.2.1.26</ecNumber>
    </submittedName>
</protein>
<dbReference type="CDD" id="cd17630">
    <property type="entry name" value="OSB_MenE-like"/>
    <property type="match status" value="1"/>
</dbReference>
<keyword evidence="11" id="KW-1185">Reference proteome</keyword>
<dbReference type="EC" id="6.2.1.26" evidence="8"/>
<dbReference type="Pfam" id="PF00501">
    <property type="entry name" value="AMP-binding"/>
    <property type="match status" value="1"/>
</dbReference>
<dbReference type="GO" id="GO:0031956">
    <property type="term" value="F:medium-chain fatty acid-CoA ligase activity"/>
    <property type="evidence" value="ECO:0007669"/>
    <property type="project" value="TreeGrafter"/>
</dbReference>
<dbReference type="InterPro" id="IPR020845">
    <property type="entry name" value="AMP-binding_CS"/>
</dbReference>
<dbReference type="RefSeq" id="WP_130048173.1">
    <property type="nucleotide sequence ID" value="NZ_SEZK01000013.1"/>
</dbReference>
<dbReference type="NCBIfam" id="NF006539">
    <property type="entry name" value="PRK09029.1"/>
    <property type="match status" value="1"/>
</dbReference>
<dbReference type="InterPro" id="IPR045851">
    <property type="entry name" value="AMP-bd_C_sf"/>
</dbReference>
<evidence type="ECO:0000313" key="10">
    <source>
        <dbReference type="Proteomes" id="UP000294063"/>
    </source>
</evidence>
<sequence>MGKLISPLFTTWPWAKWSEEREVEIALRDGNKVWTWTEVSIQVNRYANGLIQQGVKRDDVVVGVAKSGVDLIWLQLASIRIGARFSAINPKTPKAQLHQLVTSISAQHMWFGEGQESISGTWHHLQLINAEYSAIAATWQPNRLATLTFTSGSTGLPKAVAHSINNHLYSAAGLLSTMEFDNCDSWLLSLPLFHVSGLAIVWRWLLTGATIVMPTEDGLLNDLCGVTHASLVPTQLQRILDSGDVSRLALKRVLLGGAVIPTELTDAARENGIECWLGYGMTEMASTVTAKLADGEPGVGNVLHYRELRIEKGEVLVRGECLALGYYRSSGIMNITNEEGWYQTSDLGYVMGAELHIQGRADNMFISGGENIHPEKIELALLTHNEIEQAIVVDVEDEEFGQRPVAVIKMTQPISHDELHSFLKDKLTQFECPIRYETMPEHLLGTGIKISRPQVKEWVNSLPITA</sequence>
<evidence type="ECO:0000256" key="3">
    <source>
        <dbReference type="ARBA" id="ARBA00022598"/>
    </source>
</evidence>
<dbReference type="Proteomes" id="UP000294166">
    <property type="component" value="Unassembled WGS sequence"/>
</dbReference>
<dbReference type="AlphaFoldDB" id="A0A4Q5KWB7"/>
<dbReference type="GO" id="GO:0006631">
    <property type="term" value="P:fatty acid metabolic process"/>
    <property type="evidence" value="ECO:0007669"/>
    <property type="project" value="TreeGrafter"/>
</dbReference>
<comment type="similarity">
    <text evidence="1">Belongs to the ATP-dependent AMP-binding enzyme family.</text>
</comment>
<dbReference type="GO" id="GO:0008756">
    <property type="term" value="F:o-succinylbenzoate-CoA ligase activity"/>
    <property type="evidence" value="ECO:0007669"/>
    <property type="project" value="UniProtKB-EC"/>
</dbReference>
<dbReference type="PANTHER" id="PTHR43201">
    <property type="entry name" value="ACYL-COA SYNTHETASE"/>
    <property type="match status" value="1"/>
</dbReference>
<evidence type="ECO:0000313" key="9">
    <source>
        <dbReference type="EMBL" id="RYU64055.1"/>
    </source>
</evidence>
<keyword evidence="2" id="KW-0474">Menaquinone biosynthesis</keyword>
<reference evidence="10 11" key="1">
    <citation type="submission" date="2019-02" db="EMBL/GenBank/DDBJ databases">
        <title>Genome sequences of Aliivibrio finisterrensis strains from farmed Atlantic salmon.</title>
        <authorList>
            <person name="Bowman J.P."/>
        </authorList>
    </citation>
    <scope>NUCLEOTIDE SEQUENCE [LARGE SCALE GENOMIC DNA]</scope>
    <source>
        <strain evidence="9 11">A21</strain>
        <strain evidence="8 10">A46</strain>
    </source>
</reference>
<evidence type="ECO:0000313" key="8">
    <source>
        <dbReference type="EMBL" id="RYU51516.1"/>
    </source>
</evidence>
<feature type="domain" description="AMP-dependent synthetase/ligase" evidence="6">
    <location>
        <begin position="17"/>
        <end position="327"/>
    </location>
</feature>
<dbReference type="Pfam" id="PF13193">
    <property type="entry name" value="AMP-binding_C"/>
    <property type="match status" value="1"/>
</dbReference>
<dbReference type="NCBIfam" id="TIGR01923">
    <property type="entry name" value="menE"/>
    <property type="match status" value="1"/>
</dbReference>
<evidence type="ECO:0000256" key="1">
    <source>
        <dbReference type="ARBA" id="ARBA00006432"/>
    </source>
</evidence>
<gene>
    <name evidence="9" type="ORF">ERW53_10950</name>
    <name evidence="8" type="ORF">ERW57_09080</name>
</gene>
<dbReference type="EMBL" id="SEZK01000013">
    <property type="protein sequence ID" value="RYU51516.1"/>
    <property type="molecule type" value="Genomic_DNA"/>
</dbReference>
<keyword evidence="5" id="KW-0067">ATP-binding</keyword>